<dbReference type="Ensembl" id="ENSCUST00005023105.1">
    <property type="protein sequence ID" value="ENSCUSP00005022311.1"/>
    <property type="gene ID" value="ENSCUSG00005014125.1"/>
</dbReference>
<evidence type="ECO:0000313" key="3">
    <source>
        <dbReference type="Proteomes" id="UP000694563"/>
    </source>
</evidence>
<reference evidence="2" key="1">
    <citation type="submission" date="2020-10" db="EMBL/GenBank/DDBJ databases">
        <title>Catharus ustulatus (Swainson's thrush) genome, bCatUst1, primary haplotype v2.</title>
        <authorList>
            <person name="Delmore K."/>
            <person name="Vafadar M."/>
            <person name="Formenti G."/>
            <person name="Chow W."/>
            <person name="Pelan S."/>
            <person name="Howe K."/>
            <person name="Rhie A."/>
            <person name="Mountcastle J."/>
            <person name="Haase B."/>
            <person name="Fedrigo O."/>
            <person name="Jarvis E.D."/>
        </authorList>
    </citation>
    <scope>NUCLEOTIDE SEQUENCE [LARGE SCALE GENOMIC DNA]</scope>
</reference>
<proteinExistence type="predicted"/>
<name>A0A8C3V491_CATUS</name>
<protein>
    <submittedName>
        <fullName evidence="2">Uncharacterized protein</fullName>
    </submittedName>
</protein>
<evidence type="ECO:0000313" key="2">
    <source>
        <dbReference type="Ensembl" id="ENSCUSP00005022311.1"/>
    </source>
</evidence>
<reference evidence="2" key="2">
    <citation type="submission" date="2025-08" db="UniProtKB">
        <authorList>
            <consortium name="Ensembl"/>
        </authorList>
    </citation>
    <scope>IDENTIFICATION</scope>
</reference>
<feature type="compositionally biased region" description="Polar residues" evidence="1">
    <location>
        <begin position="35"/>
        <end position="44"/>
    </location>
</feature>
<feature type="compositionally biased region" description="Gly residues" evidence="1">
    <location>
        <begin position="120"/>
        <end position="130"/>
    </location>
</feature>
<accession>A0A8C3V491</accession>
<dbReference type="AlphaFoldDB" id="A0A8C3V491"/>
<evidence type="ECO:0000256" key="1">
    <source>
        <dbReference type="SAM" id="MobiDB-lite"/>
    </source>
</evidence>
<feature type="region of interest" description="Disordered" evidence="1">
    <location>
        <begin position="1"/>
        <end position="134"/>
    </location>
</feature>
<organism evidence="2 3">
    <name type="scientific">Catharus ustulatus</name>
    <name type="common">Russet-backed thrush</name>
    <name type="synonym">Hylocichla ustulatus</name>
    <dbReference type="NCBI Taxonomy" id="91951"/>
    <lineage>
        <taxon>Eukaryota</taxon>
        <taxon>Metazoa</taxon>
        <taxon>Chordata</taxon>
        <taxon>Craniata</taxon>
        <taxon>Vertebrata</taxon>
        <taxon>Euteleostomi</taxon>
        <taxon>Archelosauria</taxon>
        <taxon>Archosauria</taxon>
        <taxon>Dinosauria</taxon>
        <taxon>Saurischia</taxon>
        <taxon>Theropoda</taxon>
        <taxon>Coelurosauria</taxon>
        <taxon>Aves</taxon>
        <taxon>Neognathae</taxon>
        <taxon>Neoaves</taxon>
        <taxon>Telluraves</taxon>
        <taxon>Australaves</taxon>
        <taxon>Passeriformes</taxon>
        <taxon>Turdidae</taxon>
        <taxon>Catharus</taxon>
    </lineage>
</organism>
<sequence>TRQRGGPRLTRPPQPRPPCTLSTPSPFPTGRTGCLTATSSSTRLTPRFTIAEIPRPALGRSHRSRPPLPPPLPPSFPPPFPPRPWRKRRAPFICSEPGRADSSATGDPAAPFSESRAGEGAAGGGHGAGQGLSSPGLSFFLPQCDRRDGGLGRGARRLPGARLCMYWGARGRRESPGLRPPAGQGWIWTQARPC</sequence>
<feature type="compositionally biased region" description="Pro residues" evidence="1">
    <location>
        <begin position="66"/>
        <end position="83"/>
    </location>
</feature>
<reference evidence="2" key="3">
    <citation type="submission" date="2025-09" db="UniProtKB">
        <authorList>
            <consortium name="Ensembl"/>
        </authorList>
    </citation>
    <scope>IDENTIFICATION</scope>
</reference>
<keyword evidence="3" id="KW-1185">Reference proteome</keyword>
<dbReference type="Proteomes" id="UP000694563">
    <property type="component" value="Chromosome 21"/>
</dbReference>